<gene>
    <name evidence="2" type="ORF">HF519_13095</name>
</gene>
<keyword evidence="3" id="KW-1185">Reference proteome</keyword>
<organism evidence="2 3">
    <name type="scientific">Pseudonocardia bannensis</name>
    <dbReference type="NCBI Taxonomy" id="630973"/>
    <lineage>
        <taxon>Bacteria</taxon>
        <taxon>Bacillati</taxon>
        <taxon>Actinomycetota</taxon>
        <taxon>Actinomycetes</taxon>
        <taxon>Pseudonocardiales</taxon>
        <taxon>Pseudonocardiaceae</taxon>
        <taxon>Pseudonocardia</taxon>
    </lineage>
</organism>
<feature type="region of interest" description="Disordered" evidence="1">
    <location>
        <begin position="65"/>
        <end position="113"/>
    </location>
</feature>
<dbReference type="RefSeq" id="WP_169413194.1">
    <property type="nucleotide sequence ID" value="NZ_JAAXKZ010000040.1"/>
</dbReference>
<protein>
    <submittedName>
        <fullName evidence="2">Uncharacterized protein</fullName>
    </submittedName>
</protein>
<dbReference type="Proteomes" id="UP000586918">
    <property type="component" value="Unassembled WGS sequence"/>
</dbReference>
<evidence type="ECO:0000313" key="2">
    <source>
        <dbReference type="EMBL" id="NMH92488.1"/>
    </source>
</evidence>
<reference evidence="2 3" key="1">
    <citation type="submission" date="2020-04" db="EMBL/GenBank/DDBJ databases">
        <authorList>
            <person name="Klaysubun C."/>
            <person name="Duangmal K."/>
            <person name="Lipun K."/>
        </authorList>
    </citation>
    <scope>NUCLEOTIDE SEQUENCE [LARGE SCALE GENOMIC DNA]</scope>
    <source>
        <strain evidence="2 3">DSM 45300</strain>
    </source>
</reference>
<proteinExistence type="predicted"/>
<evidence type="ECO:0000313" key="3">
    <source>
        <dbReference type="Proteomes" id="UP000586918"/>
    </source>
</evidence>
<feature type="compositionally biased region" description="Basic and acidic residues" evidence="1">
    <location>
        <begin position="97"/>
        <end position="106"/>
    </location>
</feature>
<dbReference type="EMBL" id="JAAXKZ010000040">
    <property type="protein sequence ID" value="NMH92488.1"/>
    <property type="molecule type" value="Genomic_DNA"/>
</dbReference>
<sequence length="113" mass="11828">MAAVTGIAYAVARRWVPEPAARRSGTATGEAATMVVERGTATLDMRAEPAEDMRAEPDELVSLMVHGTPDASDGPRGAYPTRLGSPSPVDGSGPWIEVRHGPDRSTARMGIDG</sequence>
<dbReference type="AlphaFoldDB" id="A0A848DIG7"/>
<evidence type="ECO:0000256" key="1">
    <source>
        <dbReference type="SAM" id="MobiDB-lite"/>
    </source>
</evidence>
<name>A0A848DIG7_9PSEU</name>
<comment type="caution">
    <text evidence="2">The sequence shown here is derived from an EMBL/GenBank/DDBJ whole genome shotgun (WGS) entry which is preliminary data.</text>
</comment>
<accession>A0A848DIG7</accession>